<dbReference type="InterPro" id="IPR038765">
    <property type="entry name" value="Papain-like_cys_pep_sf"/>
</dbReference>
<gene>
    <name evidence="2" type="ORF">TVAG_388310</name>
</gene>
<dbReference type="STRING" id="5722.A2DYG6"/>
<dbReference type="PANTHER" id="PTHR24006:SF827">
    <property type="entry name" value="UBIQUITIN CARBOXYL-TERMINAL HYDROLASE 34"/>
    <property type="match status" value="1"/>
</dbReference>
<dbReference type="Gene3D" id="3.90.70.10">
    <property type="entry name" value="Cysteine proteinases"/>
    <property type="match status" value="1"/>
</dbReference>
<dbReference type="VEuPathDB" id="TrichDB:TVAGG3_0321390"/>
<dbReference type="OrthoDB" id="420187at2759"/>
<feature type="domain" description="USP" evidence="1">
    <location>
        <begin position="1112"/>
        <end position="1409"/>
    </location>
</feature>
<sequence>MLDPEDNFDSWLALVRDLIDDPDQFEPFYPGFLRLFDCISKTGFLPEEITQEPDIFVKNQFLLTKLLYIEKPSSRQQKLIQKFFTLLLKLSLIGFGYGEQALMSLATTIITITEWPLYNSGRRHLYQQLCSAFIGLGAPNILIEYMCNRCQNFKLFNESLAIYSTIAKFDDNFNFDNVVVRITHSIQKILDLTWNSNGYMELPKALEHFRAILPETKGDADYLLDQLTPILEKFIVQNSFDQRRIFLVVLQQLINDKYLAEPTAFFVKGHPDILKNFQFHTQFGEALGDILTGVAKYGLLEKEIIRKVWSLHSSRYDTEVEPFIKMFVKMAETAKDDTLSEVVGCILSSDNSNKVWFNTVDKLITKVGERPNLTNEVTQIKNTLWTIAFDSNHPCRKNGRESLLNIIGNKPDMATFKAIMTEEQRTDIDSETRIYCYQLMRDIIEFKLKVPPEVFKVVVGRCIEAIFNSRPIPDEFFAFLTNTYKSLRLNFETEFLQQIIRLRKTSDKIYPFINSLCDNDLIETEVMNELIDGIPLSEFDYGFYSFIDHFMGLLNFNQNDVITKLPLQNEELLWRFSLEESPMREKFVDLLCNMYDSNDGNELTDEMMIAEFIKHWSVLECEDTKKLNLLISFISCIEDKIDTEVPPRFPDKFIVKLTCTSTEPEFTVNLDVGSESTIGCVCEKVAKQRDVKVSTILAFSKGNELNRSTKLKDLDSFGDNMSLEIKYRTSKKGKRSHKRNCWPSLYLKQTEYPSQFYLRLKTNGESIIYDILSRLQTVEPSHEILKPMLEGINCQTGAFDENNTYFFLYNLTTFVNYFLDENTKQKATDCTRKFFVDNYFCLIFGNIRKNFLDKSNFRDILFELMRFFRYYQPINEQVFKNMFFELLELGNDIDEKVTLSKMESKIMFNHINQTIEYQFQTKKRILQLDNASKHIFNMLLLPDQRKRNLAKNAFEAISFPLDLFNENLINYMSIITDEFIACLSDHLTDQPNPVTSLHLAEIFFQMIEQNQNNLNMILKTIDKMLMFNLYPEELKPKLTHFLINRFFTYDNDFIRNESFHSAVNCLTKLTDIKENGVNLLHQSLLSHFDGLKPFSSYSSRNDACLISSANRVGLTNLGATCYMNSTLQQIFAIPALRQIIINYKGSDDVLRELSYLFTRLQYSTCKTESAFELTKYYKWWGQPLNLREQQDAVEFIDSLVTNHLMEDKEIGKSVRDICQGQMRYHVDGMDVDYHDTTSTQDYTCLEVEITPETTKLSDCIEKLTRPNYFTDQTSKYNTETIGAINAIRRCFIDKAPPILIVHVKRFDYDHIKQQRIKINTHLEVPLELDISPAAEQDKQYSKYKLNGVVVHRGINALGGHYVSYVQRNEDEMWTLFNDEDVSVVSKDVMFNETNGSDTSVGYILFYVLPEMMEEKTFEPDEKVKSEVDSKNAENRLKTLYFNDNYYDMMMCLSKMTSNDFDDILMSFSVKMLPFSPFCSKCSDFMTYLLPKITPSFVDLLDEDYFKVCTFECPHDSFRKGFCNLLTKSLTDENVDKVFNLSFKLVDILLSDSNHMDDTFHVLHSVLMSSQKSYDSYINQIRDRVSQFLIEDISNYLAANSQMKRQYFFSGLNMSYALKLCATFDAVPSDLMKESFLVDIATSTASQPEAIAEYVKKFFSEDMFLNFIRQHGRIFRPHRLFTLLTTACPEKCMQTFMTMQIQAIKADDLETDRSTAIAICAATEQCTKDAIINHREQWIDRFLFSDNVNVRTNAVAIISHIIGDESLKILSSIYINQEMYIQQPPFKQNDDKEQIHILSNLFCQTLLDLVPQLLKQLRVDVKTKKAQMLENKPIRANEFVELLVELLPLTNTKLPVETISCLLNPINHLSIQCTAAANIIQIFLRCKIIISNEEIIECVKGAKLGAKKSRSVCEFLEYFIPYTYLLPTIPEEVVSYYLQQILFAKPKNIHKIYKMVDELIVYLCKKSPCNSQVLAYIDTKLKVSCQQNLPNVCIALSSLGEKRDIYQYFIDAVDENDVTRTTDEIIDLVLAGHIKNMRRQTLQDALTREREDDK</sequence>
<dbReference type="PANTHER" id="PTHR24006">
    <property type="entry name" value="UBIQUITIN CARBOXYL-TERMINAL HYDROLASE"/>
    <property type="match status" value="1"/>
</dbReference>
<dbReference type="GO" id="GO:0016579">
    <property type="term" value="P:protein deubiquitination"/>
    <property type="evidence" value="ECO:0007669"/>
    <property type="project" value="InterPro"/>
</dbReference>
<proteinExistence type="predicted"/>
<dbReference type="FunFam" id="3.90.70.10:FF:000090">
    <property type="entry name" value="Clan CA, family C19, ubiquitin hydrolase-like cysteine peptidase"/>
    <property type="match status" value="1"/>
</dbReference>
<reference evidence="2" key="1">
    <citation type="submission" date="2006-10" db="EMBL/GenBank/DDBJ databases">
        <authorList>
            <person name="Amadeo P."/>
            <person name="Zhao Q."/>
            <person name="Wortman J."/>
            <person name="Fraser-Liggett C."/>
            <person name="Carlton J."/>
        </authorList>
    </citation>
    <scope>NUCLEOTIDE SEQUENCE</scope>
    <source>
        <strain evidence="2">G3</strain>
    </source>
</reference>
<reference evidence="2" key="2">
    <citation type="journal article" date="2007" name="Science">
        <title>Draft genome sequence of the sexually transmitted pathogen Trichomonas vaginalis.</title>
        <authorList>
            <person name="Carlton J.M."/>
            <person name="Hirt R.P."/>
            <person name="Silva J.C."/>
            <person name="Delcher A.L."/>
            <person name="Schatz M."/>
            <person name="Zhao Q."/>
            <person name="Wortman J.R."/>
            <person name="Bidwell S.L."/>
            <person name="Alsmark U.C.M."/>
            <person name="Besteiro S."/>
            <person name="Sicheritz-Ponten T."/>
            <person name="Noel C.J."/>
            <person name="Dacks J.B."/>
            <person name="Foster P.G."/>
            <person name="Simillion C."/>
            <person name="Van de Peer Y."/>
            <person name="Miranda-Saavedra D."/>
            <person name="Barton G.J."/>
            <person name="Westrop G.D."/>
            <person name="Mueller S."/>
            <person name="Dessi D."/>
            <person name="Fiori P.L."/>
            <person name="Ren Q."/>
            <person name="Paulsen I."/>
            <person name="Zhang H."/>
            <person name="Bastida-Corcuera F.D."/>
            <person name="Simoes-Barbosa A."/>
            <person name="Brown M.T."/>
            <person name="Hayes R.D."/>
            <person name="Mukherjee M."/>
            <person name="Okumura C.Y."/>
            <person name="Schneider R."/>
            <person name="Smith A.J."/>
            <person name="Vanacova S."/>
            <person name="Villalvazo M."/>
            <person name="Haas B.J."/>
            <person name="Pertea M."/>
            <person name="Feldblyum T.V."/>
            <person name="Utterback T.R."/>
            <person name="Shu C.L."/>
            <person name="Osoegawa K."/>
            <person name="de Jong P.J."/>
            <person name="Hrdy I."/>
            <person name="Horvathova L."/>
            <person name="Zubacova Z."/>
            <person name="Dolezal P."/>
            <person name="Malik S.B."/>
            <person name="Logsdon J.M. Jr."/>
            <person name="Henze K."/>
            <person name="Gupta A."/>
            <person name="Wang C.C."/>
            <person name="Dunne R.L."/>
            <person name="Upcroft J.A."/>
            <person name="Upcroft P."/>
            <person name="White O."/>
            <person name="Salzberg S.L."/>
            <person name="Tang P."/>
            <person name="Chiu C.-H."/>
            <person name="Lee Y.-S."/>
            <person name="Embley T.M."/>
            <person name="Coombs G.H."/>
            <person name="Mottram J.C."/>
            <person name="Tachezy J."/>
            <person name="Fraser-Liggett C.M."/>
            <person name="Johnson P.J."/>
        </authorList>
    </citation>
    <scope>NUCLEOTIDE SEQUENCE [LARGE SCALE GENOMIC DNA]</scope>
    <source>
        <strain evidence="2">G3</strain>
    </source>
</reference>
<dbReference type="PROSITE" id="PS50235">
    <property type="entry name" value="USP_3"/>
    <property type="match status" value="1"/>
</dbReference>
<evidence type="ECO:0000313" key="3">
    <source>
        <dbReference type="Proteomes" id="UP000001542"/>
    </source>
</evidence>
<evidence type="ECO:0000259" key="1">
    <source>
        <dbReference type="PROSITE" id="PS50235"/>
    </source>
</evidence>
<dbReference type="InParanoid" id="A2DYG6"/>
<dbReference type="Pfam" id="PF00443">
    <property type="entry name" value="UCH"/>
    <property type="match status" value="1"/>
</dbReference>
<accession>A2DYG6</accession>
<dbReference type="InterPro" id="IPR028889">
    <property type="entry name" value="USP"/>
</dbReference>
<dbReference type="SMR" id="A2DYG6"/>
<dbReference type="Proteomes" id="UP000001542">
    <property type="component" value="Unassembled WGS sequence"/>
</dbReference>
<dbReference type="VEuPathDB" id="TrichDB:TVAG_388310"/>
<protein>
    <submittedName>
        <fullName evidence="2">Clan CA, family C19, ubiquitin hydrolase-like cysteine peptidase</fullName>
    </submittedName>
</protein>
<dbReference type="InterPro" id="IPR018200">
    <property type="entry name" value="USP_CS"/>
</dbReference>
<dbReference type="RefSeq" id="XP_001326724.1">
    <property type="nucleotide sequence ID" value="XM_001326689.1"/>
</dbReference>
<dbReference type="KEGG" id="tva:4772490"/>
<dbReference type="PROSITE" id="PS00973">
    <property type="entry name" value="USP_2"/>
    <property type="match status" value="1"/>
</dbReference>
<keyword evidence="2" id="KW-0378">Hydrolase</keyword>
<name>A2DYG6_TRIV3</name>
<keyword evidence="3" id="KW-1185">Reference proteome</keyword>
<dbReference type="SUPFAM" id="SSF54001">
    <property type="entry name" value="Cysteine proteinases"/>
    <property type="match status" value="1"/>
</dbReference>
<dbReference type="PROSITE" id="PS00972">
    <property type="entry name" value="USP_1"/>
    <property type="match status" value="1"/>
</dbReference>
<dbReference type="eggNOG" id="KOG1866">
    <property type="taxonomic scope" value="Eukaryota"/>
</dbReference>
<dbReference type="InterPro" id="IPR001394">
    <property type="entry name" value="Peptidase_C19_UCH"/>
</dbReference>
<organism evidence="2 3">
    <name type="scientific">Trichomonas vaginalis (strain ATCC PRA-98 / G3)</name>
    <dbReference type="NCBI Taxonomy" id="412133"/>
    <lineage>
        <taxon>Eukaryota</taxon>
        <taxon>Metamonada</taxon>
        <taxon>Parabasalia</taxon>
        <taxon>Trichomonadida</taxon>
        <taxon>Trichomonadidae</taxon>
        <taxon>Trichomonas</taxon>
    </lineage>
</organism>
<dbReference type="InterPro" id="IPR050164">
    <property type="entry name" value="Peptidase_C19"/>
</dbReference>
<dbReference type="EMBL" id="DS113269">
    <property type="protein sequence ID" value="EAY14501.1"/>
    <property type="molecule type" value="Genomic_DNA"/>
</dbReference>
<dbReference type="GO" id="GO:0004843">
    <property type="term" value="F:cysteine-type deubiquitinase activity"/>
    <property type="evidence" value="ECO:0007669"/>
    <property type="project" value="InterPro"/>
</dbReference>
<evidence type="ECO:0000313" key="2">
    <source>
        <dbReference type="EMBL" id="EAY14501.1"/>
    </source>
</evidence>